<reference evidence="2 4" key="1">
    <citation type="journal article" date="2020" name="Stud. Mycol.">
        <title>101 Dothideomycetes genomes: a test case for predicting lifestyles and emergence of pathogens.</title>
        <authorList>
            <person name="Haridas S."/>
            <person name="Albert R."/>
            <person name="Binder M."/>
            <person name="Bloem J."/>
            <person name="Labutti K."/>
            <person name="Salamov A."/>
            <person name="Andreopoulos B."/>
            <person name="Baker S."/>
            <person name="Barry K."/>
            <person name="Bills G."/>
            <person name="Bluhm B."/>
            <person name="Cannon C."/>
            <person name="Castanera R."/>
            <person name="Culley D."/>
            <person name="Daum C."/>
            <person name="Ezra D."/>
            <person name="Gonzalez J."/>
            <person name="Henrissat B."/>
            <person name="Kuo A."/>
            <person name="Liang C."/>
            <person name="Lipzen A."/>
            <person name="Lutzoni F."/>
            <person name="Magnuson J."/>
            <person name="Mondo S."/>
            <person name="Nolan M."/>
            <person name="Ohm R."/>
            <person name="Pangilinan J."/>
            <person name="Park H.-J."/>
            <person name="Ramirez L."/>
            <person name="Alfaro M."/>
            <person name="Sun H."/>
            <person name="Tritt A."/>
            <person name="Yoshinaga Y."/>
            <person name="Zwiers L.-H."/>
            <person name="Turgeon B."/>
            <person name="Goodwin S."/>
            <person name="Spatafora J."/>
            <person name="Crous P."/>
            <person name="Grigoriev I."/>
        </authorList>
    </citation>
    <scope>NUCLEOTIDE SEQUENCE</scope>
    <source>
        <strain evidence="2 4">CBS 304.34</strain>
    </source>
</reference>
<feature type="compositionally biased region" description="Low complexity" evidence="1">
    <location>
        <begin position="297"/>
        <end position="313"/>
    </location>
</feature>
<keyword evidence="3" id="KW-1185">Reference proteome</keyword>
<evidence type="ECO:0000313" key="2">
    <source>
        <dbReference type="EMBL" id="KAF2806869.1"/>
    </source>
</evidence>
<dbReference type="OrthoDB" id="10425878at2759"/>
<dbReference type="AlphaFoldDB" id="A0A6A6YE45"/>
<name>A0A6A6YE45_9PEZI</name>
<sequence length="320" mass="35840">MCHLVPILTSLEMTCRDGVEGTLFERGQLANQLFNAIMRFSELHTLKLCTTTSEPFLDHAGHYGGLRNPTALPITASLLESITAHHPHLKILHFSLGGKGGWIEPTFVEADIDDSDIERLARNLPRLSSFEFCVTAERKSKLSAASLVALGTHCRALERLLFIPNVDLRALDHLRERPLFPNLTNWDVGFSESFRATEGTSPAIAFLDFHCPRLRTIGGRYLALSRRPWELVKYFTVGPNCLNGFDLREEMWDDGYGSYYYSMPRGSTPSVIESEPSVWGNELFESDEASTDEEEQSCSCSGSECGSDCSGYDSETRDRR</sequence>
<dbReference type="GeneID" id="54463117"/>
<dbReference type="Proteomes" id="UP000504636">
    <property type="component" value="Unplaced"/>
</dbReference>
<organism evidence="2">
    <name type="scientific">Mytilinidion resinicola</name>
    <dbReference type="NCBI Taxonomy" id="574789"/>
    <lineage>
        <taxon>Eukaryota</taxon>
        <taxon>Fungi</taxon>
        <taxon>Dikarya</taxon>
        <taxon>Ascomycota</taxon>
        <taxon>Pezizomycotina</taxon>
        <taxon>Dothideomycetes</taxon>
        <taxon>Pleosporomycetidae</taxon>
        <taxon>Mytilinidiales</taxon>
        <taxon>Mytilinidiaceae</taxon>
        <taxon>Mytilinidion</taxon>
    </lineage>
</organism>
<reference evidence="4" key="2">
    <citation type="submission" date="2020-04" db="EMBL/GenBank/DDBJ databases">
        <authorList>
            <consortium name="NCBI Genome Project"/>
        </authorList>
    </citation>
    <scope>NUCLEOTIDE SEQUENCE</scope>
    <source>
        <strain evidence="4">CBS 304.34</strain>
    </source>
</reference>
<evidence type="ECO:0000313" key="4">
    <source>
        <dbReference type="RefSeq" id="XP_033573833.1"/>
    </source>
</evidence>
<evidence type="ECO:0008006" key="5">
    <source>
        <dbReference type="Google" id="ProtNLM"/>
    </source>
</evidence>
<dbReference type="EMBL" id="MU003706">
    <property type="protein sequence ID" value="KAF2806869.1"/>
    <property type="molecule type" value="Genomic_DNA"/>
</dbReference>
<feature type="compositionally biased region" description="Acidic residues" evidence="1">
    <location>
        <begin position="284"/>
        <end position="296"/>
    </location>
</feature>
<gene>
    <name evidence="2 4" type="ORF">BDZ99DRAFT_479248</name>
</gene>
<feature type="region of interest" description="Disordered" evidence="1">
    <location>
        <begin position="282"/>
        <end position="320"/>
    </location>
</feature>
<protein>
    <recommendedName>
        <fullName evidence="5">F-box domain-containing protein</fullName>
    </recommendedName>
</protein>
<reference evidence="4" key="3">
    <citation type="submission" date="2025-04" db="UniProtKB">
        <authorList>
            <consortium name="RefSeq"/>
        </authorList>
    </citation>
    <scope>IDENTIFICATION</scope>
    <source>
        <strain evidence="4">CBS 304.34</strain>
    </source>
</reference>
<dbReference type="Gene3D" id="3.80.10.10">
    <property type="entry name" value="Ribonuclease Inhibitor"/>
    <property type="match status" value="1"/>
</dbReference>
<proteinExistence type="predicted"/>
<dbReference type="RefSeq" id="XP_033573833.1">
    <property type="nucleotide sequence ID" value="XM_033722224.1"/>
</dbReference>
<evidence type="ECO:0000313" key="3">
    <source>
        <dbReference type="Proteomes" id="UP000504636"/>
    </source>
</evidence>
<dbReference type="InterPro" id="IPR032675">
    <property type="entry name" value="LRR_dom_sf"/>
</dbReference>
<accession>A0A6A6YE45</accession>
<evidence type="ECO:0000256" key="1">
    <source>
        <dbReference type="SAM" id="MobiDB-lite"/>
    </source>
</evidence>